<comment type="caution">
    <text evidence="1">The sequence shown here is derived from an EMBL/GenBank/DDBJ whole genome shotgun (WGS) entry which is preliminary data.</text>
</comment>
<evidence type="ECO:0000313" key="1">
    <source>
        <dbReference type="EMBL" id="MPM15877.1"/>
    </source>
</evidence>
<name>A0A644XIU9_9ZZZZ</name>
<dbReference type="AlphaFoldDB" id="A0A644XIU9"/>
<accession>A0A644XIU9</accession>
<proteinExistence type="predicted"/>
<reference evidence="1" key="1">
    <citation type="submission" date="2019-08" db="EMBL/GenBank/DDBJ databases">
        <authorList>
            <person name="Kucharzyk K."/>
            <person name="Murdoch R.W."/>
            <person name="Higgins S."/>
            <person name="Loffler F."/>
        </authorList>
    </citation>
    <scope>NUCLEOTIDE SEQUENCE</scope>
</reference>
<protein>
    <submittedName>
        <fullName evidence="1">Uncharacterized protein</fullName>
    </submittedName>
</protein>
<organism evidence="1">
    <name type="scientific">bioreactor metagenome</name>
    <dbReference type="NCBI Taxonomy" id="1076179"/>
    <lineage>
        <taxon>unclassified sequences</taxon>
        <taxon>metagenomes</taxon>
        <taxon>ecological metagenomes</taxon>
    </lineage>
</organism>
<gene>
    <name evidence="1" type="ORF">SDC9_62251</name>
</gene>
<dbReference type="EMBL" id="VSSQ01002515">
    <property type="protein sequence ID" value="MPM15877.1"/>
    <property type="molecule type" value="Genomic_DNA"/>
</dbReference>
<sequence>MTAEDVTGADGRVAYGDKLLLQLRQLLCDHVQVILVLPPGGGGGHPLVDRLQNLIQLTDGRFRFLQVTGDHFNVALIFVNTGELVPRLQRLHNRLGVF</sequence>